<evidence type="ECO:0000256" key="3">
    <source>
        <dbReference type="ARBA" id="ARBA00035659"/>
    </source>
</evidence>
<dbReference type="Proteomes" id="UP000199289">
    <property type="component" value="Unassembled WGS sequence"/>
</dbReference>
<evidence type="ECO:0000256" key="1">
    <source>
        <dbReference type="ARBA" id="ARBA00022987"/>
    </source>
</evidence>
<evidence type="ECO:0000313" key="7">
    <source>
        <dbReference type="Proteomes" id="UP000255421"/>
    </source>
</evidence>
<dbReference type="GO" id="GO:0031411">
    <property type="term" value="C:gas vesicle"/>
    <property type="evidence" value="ECO:0007669"/>
    <property type="project" value="UniProtKB-SubCell"/>
</dbReference>
<comment type="similarity">
    <text evidence="3">Belongs to the gas vesicle GvpK family.</text>
</comment>
<dbReference type="PANTHER" id="PTHR40137:SF2">
    <property type="entry name" value="PROTEIN GVPK 1"/>
    <property type="match status" value="1"/>
</dbReference>
<keyword evidence="7" id="KW-1185">Reference proteome</keyword>
<dbReference type="GO" id="GO:0031412">
    <property type="term" value="P:gas vesicle organization"/>
    <property type="evidence" value="ECO:0007669"/>
    <property type="project" value="InterPro"/>
</dbReference>
<reference evidence="6" key="1">
    <citation type="submission" date="2016-10" db="EMBL/GenBank/DDBJ databases">
        <authorList>
            <person name="Varghese N."/>
            <person name="Submissions S."/>
        </authorList>
    </citation>
    <scope>NUCLEOTIDE SEQUENCE [LARGE SCALE GENOMIC DNA]</scope>
    <source>
        <strain evidence="6">CGMCC 1.12397</strain>
    </source>
</reference>
<reference evidence="5" key="2">
    <citation type="submission" date="2016-10" db="EMBL/GenBank/DDBJ databases">
        <authorList>
            <person name="de Groot N.N."/>
        </authorList>
    </citation>
    <scope>NUCLEOTIDE SEQUENCE [LARGE SCALE GENOMIC DNA]</scope>
    <source>
        <strain evidence="5">CGMCC 1.12397</strain>
    </source>
</reference>
<dbReference type="RefSeq" id="WP_092531728.1">
    <property type="nucleotide sequence ID" value="NZ_FNKQ01000001.1"/>
</dbReference>
<reference evidence="4 7" key="3">
    <citation type="submission" date="2018-07" db="EMBL/GenBank/DDBJ databases">
        <title>Genome sequence of extremly halophilic archaeon Halopelagius longus strain BC12-B1.</title>
        <authorList>
            <person name="Zhang X."/>
        </authorList>
    </citation>
    <scope>NUCLEOTIDE SEQUENCE [LARGE SCALE GENOMIC DNA]</scope>
    <source>
        <strain evidence="4 7">BC12-B1</strain>
    </source>
</reference>
<organism evidence="5 6">
    <name type="scientific">Halopelagius longus</name>
    <dbReference type="NCBI Taxonomy" id="1236180"/>
    <lineage>
        <taxon>Archaea</taxon>
        <taxon>Methanobacteriati</taxon>
        <taxon>Methanobacteriota</taxon>
        <taxon>Stenosarchaea group</taxon>
        <taxon>Halobacteria</taxon>
        <taxon>Halobacteriales</taxon>
        <taxon>Haloferacaceae</taxon>
    </lineage>
</organism>
<dbReference type="OrthoDB" id="306492at2157"/>
<protein>
    <submittedName>
        <fullName evidence="5">Gas vesicle protein K</fullName>
    </submittedName>
</protein>
<evidence type="ECO:0000256" key="2">
    <source>
        <dbReference type="ARBA" id="ARBA00035108"/>
    </source>
</evidence>
<dbReference type="Proteomes" id="UP000255421">
    <property type="component" value="Unassembled WGS sequence"/>
</dbReference>
<dbReference type="EMBL" id="FNKQ01000001">
    <property type="protein sequence ID" value="SDQ07408.1"/>
    <property type="molecule type" value="Genomic_DNA"/>
</dbReference>
<keyword evidence="1" id="KW-0304">Gas vesicle</keyword>
<dbReference type="PANTHER" id="PTHR40137">
    <property type="entry name" value="PROTEIN GVPK 1"/>
    <property type="match status" value="1"/>
</dbReference>
<accession>A0A1H0XWW2</accession>
<evidence type="ECO:0000313" key="6">
    <source>
        <dbReference type="Proteomes" id="UP000199289"/>
    </source>
</evidence>
<dbReference type="Pfam" id="PF05121">
    <property type="entry name" value="GvpK"/>
    <property type="match status" value="1"/>
</dbReference>
<dbReference type="EMBL" id="QQST01000001">
    <property type="protein sequence ID" value="RDI72144.1"/>
    <property type="molecule type" value="Genomic_DNA"/>
</dbReference>
<proteinExistence type="inferred from homology"/>
<dbReference type="AlphaFoldDB" id="A0A1H0XWW2"/>
<evidence type="ECO:0000313" key="5">
    <source>
        <dbReference type="EMBL" id="SDQ07408.1"/>
    </source>
</evidence>
<sequence>MTTIEIDDENAGTGLVALVVTVVELLVEALEREAVRRMESGHLTDEEIERLGRQLAAIESEIDSLKEQEGIEEPVEDLRGDLDGLVEDAIRQVEDTEWVKPASEVERDE</sequence>
<gene>
    <name evidence="4" type="ORF">DWB78_10705</name>
    <name evidence="5" type="ORF">SAMN05216278_0249</name>
</gene>
<name>A0A1H0XWW2_9EURY</name>
<dbReference type="InterPro" id="IPR007805">
    <property type="entry name" value="GvpK"/>
</dbReference>
<comment type="subcellular location">
    <subcellularLocation>
        <location evidence="2">Gas vesicle</location>
    </subcellularLocation>
</comment>
<evidence type="ECO:0000313" key="4">
    <source>
        <dbReference type="EMBL" id="RDI72144.1"/>
    </source>
</evidence>